<accession>S9PDN1</accession>
<reference evidence="1" key="1">
    <citation type="submission" date="2013-05" db="EMBL/GenBank/DDBJ databases">
        <title>Genome assembly of Cystobacter fuscus DSM 2262.</title>
        <authorList>
            <person name="Sharma G."/>
            <person name="Khatri I."/>
            <person name="Kaur C."/>
            <person name="Mayilraj S."/>
            <person name="Subramanian S."/>
        </authorList>
    </citation>
    <scope>NUCLEOTIDE SEQUENCE [LARGE SCALE GENOMIC DNA]</scope>
    <source>
        <strain evidence="1">DSM 2262</strain>
    </source>
</reference>
<keyword evidence="2" id="KW-1185">Reference proteome</keyword>
<dbReference type="EMBL" id="ANAH02000013">
    <property type="protein sequence ID" value="EPX60427.1"/>
    <property type="molecule type" value="Genomic_DNA"/>
</dbReference>
<dbReference type="Proteomes" id="UP000011682">
    <property type="component" value="Unassembled WGS sequence"/>
</dbReference>
<evidence type="ECO:0000313" key="1">
    <source>
        <dbReference type="EMBL" id="EPX60427.1"/>
    </source>
</evidence>
<proteinExistence type="predicted"/>
<gene>
    <name evidence="1" type="ORF">D187_001914</name>
</gene>
<dbReference type="AlphaFoldDB" id="S9PDN1"/>
<evidence type="ECO:0000313" key="2">
    <source>
        <dbReference type="Proteomes" id="UP000011682"/>
    </source>
</evidence>
<name>S9PDN1_CYSF2</name>
<organism evidence="1 2">
    <name type="scientific">Cystobacter fuscus (strain ATCC 25194 / DSM 2262 / NBRC 100088 / M29)</name>
    <dbReference type="NCBI Taxonomy" id="1242864"/>
    <lineage>
        <taxon>Bacteria</taxon>
        <taxon>Pseudomonadati</taxon>
        <taxon>Myxococcota</taxon>
        <taxon>Myxococcia</taxon>
        <taxon>Myxococcales</taxon>
        <taxon>Cystobacterineae</taxon>
        <taxon>Archangiaceae</taxon>
        <taxon>Cystobacter</taxon>
    </lineage>
</organism>
<sequence>MRDAWVRWALEEVGLHLVAARPELEAYRQRCEARPTF</sequence>
<comment type="caution">
    <text evidence="1">The sequence shown here is derived from an EMBL/GenBank/DDBJ whole genome shotgun (WGS) entry which is preliminary data.</text>
</comment>
<protein>
    <submittedName>
        <fullName evidence="1">Uncharacterized protein</fullName>
    </submittedName>
</protein>